<dbReference type="Gene3D" id="3.40.50.300">
    <property type="entry name" value="P-loop containing nucleotide triphosphate hydrolases"/>
    <property type="match status" value="1"/>
</dbReference>
<feature type="domain" description="Helicase ATP-binding" evidence="5">
    <location>
        <begin position="122"/>
        <end position="238"/>
    </location>
</feature>
<evidence type="ECO:0000256" key="1">
    <source>
        <dbReference type="ARBA" id="ARBA00022741"/>
    </source>
</evidence>
<evidence type="ECO:0000256" key="3">
    <source>
        <dbReference type="ARBA" id="ARBA00022806"/>
    </source>
</evidence>
<evidence type="ECO:0000313" key="6">
    <source>
        <dbReference type="Ensembl" id="ENSHHUP00000042791.1"/>
    </source>
</evidence>
<dbReference type="Pfam" id="PF00270">
    <property type="entry name" value="DEAD"/>
    <property type="match status" value="1"/>
</dbReference>
<dbReference type="Gene3D" id="3.30.420.10">
    <property type="entry name" value="Ribonuclease H-like superfamily/Ribonuclease H"/>
    <property type="match status" value="1"/>
</dbReference>
<dbReference type="InterPro" id="IPR014001">
    <property type="entry name" value="Helicase_ATP-bd"/>
</dbReference>
<evidence type="ECO:0000256" key="4">
    <source>
        <dbReference type="ARBA" id="ARBA00022840"/>
    </source>
</evidence>
<dbReference type="GO" id="GO:0005634">
    <property type="term" value="C:nucleus"/>
    <property type="evidence" value="ECO:0007669"/>
    <property type="project" value="TreeGrafter"/>
</dbReference>
<proteinExistence type="predicted"/>
<dbReference type="GO" id="GO:0000460">
    <property type="term" value="P:maturation of 5.8S rRNA"/>
    <property type="evidence" value="ECO:0007669"/>
    <property type="project" value="TreeGrafter"/>
</dbReference>
<dbReference type="AlphaFoldDB" id="A0A4W5MUZ7"/>
<dbReference type="InterPro" id="IPR038717">
    <property type="entry name" value="Tc1-like_DDE_dom"/>
</dbReference>
<dbReference type="GeneTree" id="ENSGT00940000156183"/>
<keyword evidence="3" id="KW-0347">Helicase</keyword>
<keyword evidence="2" id="KW-0378">Hydrolase</keyword>
<dbReference type="InterPro" id="IPR050699">
    <property type="entry name" value="RNA-DNA_Helicase"/>
</dbReference>
<dbReference type="PANTHER" id="PTHR12131:SF7">
    <property type="entry name" value="EXOSOME RNA HELICASE MTR4"/>
    <property type="match status" value="1"/>
</dbReference>
<keyword evidence="1" id="KW-0547">Nucleotide-binding</keyword>
<dbReference type="GO" id="GO:0016787">
    <property type="term" value="F:hydrolase activity"/>
    <property type="evidence" value="ECO:0007669"/>
    <property type="project" value="UniProtKB-KW"/>
</dbReference>
<evidence type="ECO:0000259" key="5">
    <source>
        <dbReference type="PROSITE" id="PS51192"/>
    </source>
</evidence>
<organism evidence="6 7">
    <name type="scientific">Hucho hucho</name>
    <name type="common">huchen</name>
    <dbReference type="NCBI Taxonomy" id="62062"/>
    <lineage>
        <taxon>Eukaryota</taxon>
        <taxon>Metazoa</taxon>
        <taxon>Chordata</taxon>
        <taxon>Craniata</taxon>
        <taxon>Vertebrata</taxon>
        <taxon>Euteleostomi</taxon>
        <taxon>Actinopterygii</taxon>
        <taxon>Neopterygii</taxon>
        <taxon>Teleostei</taxon>
        <taxon>Protacanthopterygii</taxon>
        <taxon>Salmoniformes</taxon>
        <taxon>Salmonidae</taxon>
        <taxon>Salmoninae</taxon>
        <taxon>Hucho</taxon>
    </lineage>
</organism>
<dbReference type="InterPro" id="IPR011545">
    <property type="entry name" value="DEAD/DEAH_box_helicase_dom"/>
</dbReference>
<evidence type="ECO:0000256" key="2">
    <source>
        <dbReference type="ARBA" id="ARBA00022801"/>
    </source>
</evidence>
<dbReference type="Proteomes" id="UP000314982">
    <property type="component" value="Unassembled WGS sequence"/>
</dbReference>
<dbReference type="PROSITE" id="PS51192">
    <property type="entry name" value="HELICASE_ATP_BIND_1"/>
    <property type="match status" value="1"/>
</dbReference>
<keyword evidence="7" id="KW-1185">Reference proteome</keyword>
<name>A0A4W5MUZ7_9TELE</name>
<dbReference type="GO" id="GO:0004386">
    <property type="term" value="F:helicase activity"/>
    <property type="evidence" value="ECO:0007669"/>
    <property type="project" value="UniProtKB-KW"/>
</dbReference>
<accession>A0A4W5MUZ7</accession>
<dbReference type="Pfam" id="PF13358">
    <property type="entry name" value="DDE_3"/>
    <property type="match status" value="1"/>
</dbReference>
<keyword evidence="4" id="KW-0067">ATP-binding</keyword>
<dbReference type="Ensembl" id="ENSHHUT00000044407.1">
    <property type="protein sequence ID" value="ENSHHUP00000042791.1"/>
    <property type="gene ID" value="ENSHHUG00000026308.1"/>
</dbReference>
<dbReference type="PANTHER" id="PTHR12131">
    <property type="entry name" value="ATP-DEPENDENT RNA AND DNA HELICASE"/>
    <property type="match status" value="1"/>
</dbReference>
<reference evidence="7" key="1">
    <citation type="submission" date="2018-06" db="EMBL/GenBank/DDBJ databases">
        <title>Genome assembly of Danube salmon.</title>
        <authorList>
            <person name="Macqueen D.J."/>
            <person name="Gundappa M.K."/>
        </authorList>
    </citation>
    <scope>NUCLEOTIDE SEQUENCE [LARGE SCALE GENOMIC DNA]</scope>
</reference>
<dbReference type="InterPro" id="IPR027417">
    <property type="entry name" value="P-loop_NTPase"/>
</dbReference>
<reference evidence="6" key="2">
    <citation type="submission" date="2025-08" db="UniProtKB">
        <authorList>
            <consortium name="Ensembl"/>
        </authorList>
    </citation>
    <scope>IDENTIFICATION</scope>
</reference>
<dbReference type="GO" id="GO:0003676">
    <property type="term" value="F:nucleic acid binding"/>
    <property type="evidence" value="ECO:0007669"/>
    <property type="project" value="InterPro"/>
</dbReference>
<protein>
    <submittedName>
        <fullName evidence="6">Mtr4 exosome RNA helicase</fullName>
    </submittedName>
</protein>
<sequence length="238" mass="26772">MYRQILGENLLPSARALKMGRGWVFQHDNDPKHTAKATKEWLKKKHIKVLEWPSQSPDLNPIENLLADCMPKVKVESVETVEGCNHEVALPANEEYTQLKPRVGKAAKEYPFILDPFQREAILCIDNNQSVLVSAHTSAGKTVCAEYAIALALKGKQRVIFTSPIKALSNQKYREMYEEFQDVGLMTGDVTINPTASCLVMTTEVQHQMVSTTHPITVKDLSPRHWSPWLPSLTPVPD</sequence>
<dbReference type="InterPro" id="IPR036397">
    <property type="entry name" value="RNaseH_sf"/>
</dbReference>
<dbReference type="GO" id="GO:0005524">
    <property type="term" value="F:ATP binding"/>
    <property type="evidence" value="ECO:0007669"/>
    <property type="project" value="UniProtKB-KW"/>
</dbReference>
<dbReference type="SUPFAM" id="SSF52540">
    <property type="entry name" value="P-loop containing nucleoside triphosphate hydrolases"/>
    <property type="match status" value="1"/>
</dbReference>
<reference evidence="6" key="3">
    <citation type="submission" date="2025-09" db="UniProtKB">
        <authorList>
            <consortium name="Ensembl"/>
        </authorList>
    </citation>
    <scope>IDENTIFICATION</scope>
</reference>
<evidence type="ECO:0000313" key="7">
    <source>
        <dbReference type="Proteomes" id="UP000314982"/>
    </source>
</evidence>